<evidence type="ECO:0000256" key="1">
    <source>
        <dbReference type="SAM" id="MobiDB-lite"/>
    </source>
</evidence>
<evidence type="ECO:0000256" key="2">
    <source>
        <dbReference type="SAM" id="Phobius"/>
    </source>
</evidence>
<feature type="compositionally biased region" description="Polar residues" evidence="1">
    <location>
        <begin position="198"/>
        <end position="211"/>
    </location>
</feature>
<keyword evidence="2" id="KW-1133">Transmembrane helix</keyword>
<feature type="transmembrane region" description="Helical" evidence="2">
    <location>
        <begin position="267"/>
        <end position="288"/>
    </location>
</feature>
<gene>
    <name evidence="3" type="ORF">BDZ94DRAFT_590812</name>
</gene>
<keyword evidence="4" id="KW-1185">Reference proteome</keyword>
<proteinExistence type="predicted"/>
<dbReference type="EMBL" id="MU150259">
    <property type="protein sequence ID" value="KAF9463809.1"/>
    <property type="molecule type" value="Genomic_DNA"/>
</dbReference>
<feature type="compositionally biased region" description="Low complexity" evidence="1">
    <location>
        <begin position="224"/>
        <end position="238"/>
    </location>
</feature>
<feature type="compositionally biased region" description="Low complexity" evidence="1">
    <location>
        <begin position="172"/>
        <end position="184"/>
    </location>
</feature>
<sequence>MYLGRATLSNVTIDDTVASPNGETVTYDPSSAWNSQGFCPRGPCTISPDTSRLQFGTWHESTFHQDPGLANDFPNQPLSATANFHGSAVYVYAVLPPATGTKAPSAAITFYIDGVLVDEFSHSSGLDYVYDFLVYANSSLSFDSHEIRIVNGKVDGVVSLFILDRIVYSTTSDDLSDPSLSSTSVGTGEHISSKTTRDPSTTSVLNQTSALSFGVLRPTTTPRSPNITTSSDTISNTPIPQPRSPTVFPNTSSDDGSTSERFLSRGAIVGIVLGSLGVIIAVFVIFFYRHRRRQKKDNLRKAHPGHLETRVGNPDVHPRFQPQPGWTIASDSKADVPVPDNDPPSYQLGPFREKL</sequence>
<dbReference type="OrthoDB" id="3245657at2759"/>
<dbReference type="Proteomes" id="UP000807353">
    <property type="component" value="Unassembled WGS sequence"/>
</dbReference>
<dbReference type="AlphaFoldDB" id="A0A9P6CKF6"/>
<feature type="region of interest" description="Disordered" evidence="1">
    <location>
        <begin position="172"/>
        <end position="259"/>
    </location>
</feature>
<accession>A0A9P6CKF6</accession>
<feature type="compositionally biased region" description="Basic and acidic residues" evidence="1">
    <location>
        <begin position="296"/>
        <end position="309"/>
    </location>
</feature>
<organism evidence="3 4">
    <name type="scientific">Collybia nuda</name>
    <dbReference type="NCBI Taxonomy" id="64659"/>
    <lineage>
        <taxon>Eukaryota</taxon>
        <taxon>Fungi</taxon>
        <taxon>Dikarya</taxon>
        <taxon>Basidiomycota</taxon>
        <taxon>Agaricomycotina</taxon>
        <taxon>Agaricomycetes</taxon>
        <taxon>Agaricomycetidae</taxon>
        <taxon>Agaricales</taxon>
        <taxon>Tricholomatineae</taxon>
        <taxon>Clitocybaceae</taxon>
        <taxon>Collybia</taxon>
    </lineage>
</organism>
<comment type="caution">
    <text evidence="3">The sequence shown here is derived from an EMBL/GenBank/DDBJ whole genome shotgun (WGS) entry which is preliminary data.</text>
</comment>
<protein>
    <submittedName>
        <fullName evidence="3">Uncharacterized protein</fullName>
    </submittedName>
</protein>
<evidence type="ECO:0000313" key="4">
    <source>
        <dbReference type="Proteomes" id="UP000807353"/>
    </source>
</evidence>
<keyword evidence="2" id="KW-0472">Membrane</keyword>
<feature type="compositionally biased region" description="Polar residues" evidence="1">
    <location>
        <begin position="247"/>
        <end position="259"/>
    </location>
</feature>
<evidence type="ECO:0000313" key="3">
    <source>
        <dbReference type="EMBL" id="KAF9463809.1"/>
    </source>
</evidence>
<feature type="region of interest" description="Disordered" evidence="1">
    <location>
        <begin position="295"/>
        <end position="355"/>
    </location>
</feature>
<keyword evidence="2" id="KW-0812">Transmembrane</keyword>
<name>A0A9P6CKF6_9AGAR</name>
<reference evidence="3" key="1">
    <citation type="submission" date="2020-11" db="EMBL/GenBank/DDBJ databases">
        <authorList>
            <consortium name="DOE Joint Genome Institute"/>
            <person name="Ahrendt S."/>
            <person name="Riley R."/>
            <person name="Andreopoulos W."/>
            <person name="Labutti K."/>
            <person name="Pangilinan J."/>
            <person name="Ruiz-Duenas F.J."/>
            <person name="Barrasa J.M."/>
            <person name="Sanchez-Garcia M."/>
            <person name="Camarero S."/>
            <person name="Miyauchi S."/>
            <person name="Serrano A."/>
            <person name="Linde D."/>
            <person name="Babiker R."/>
            <person name="Drula E."/>
            <person name="Ayuso-Fernandez I."/>
            <person name="Pacheco R."/>
            <person name="Padilla G."/>
            <person name="Ferreira P."/>
            <person name="Barriuso J."/>
            <person name="Kellner H."/>
            <person name="Castanera R."/>
            <person name="Alfaro M."/>
            <person name="Ramirez L."/>
            <person name="Pisabarro A.G."/>
            <person name="Kuo A."/>
            <person name="Tritt A."/>
            <person name="Lipzen A."/>
            <person name="He G."/>
            <person name="Yan M."/>
            <person name="Ng V."/>
            <person name="Cullen D."/>
            <person name="Martin F."/>
            <person name="Rosso M.-N."/>
            <person name="Henrissat B."/>
            <person name="Hibbett D."/>
            <person name="Martinez A.T."/>
            <person name="Grigoriev I.V."/>
        </authorList>
    </citation>
    <scope>NUCLEOTIDE SEQUENCE</scope>
    <source>
        <strain evidence="3">CBS 247.69</strain>
    </source>
</reference>
<dbReference type="CDD" id="cd12087">
    <property type="entry name" value="TM_EGFR-like"/>
    <property type="match status" value="1"/>
</dbReference>